<feature type="transmembrane region" description="Helical" evidence="1">
    <location>
        <begin position="111"/>
        <end position="129"/>
    </location>
</feature>
<reference evidence="3" key="1">
    <citation type="submission" date="2023-03" db="EMBL/GenBank/DDBJ databases">
        <title>Massive genome expansion in bonnet fungi (Mycena s.s.) driven by repeated elements and novel gene families across ecological guilds.</title>
        <authorList>
            <consortium name="Lawrence Berkeley National Laboratory"/>
            <person name="Harder C.B."/>
            <person name="Miyauchi S."/>
            <person name="Viragh M."/>
            <person name="Kuo A."/>
            <person name="Thoen E."/>
            <person name="Andreopoulos B."/>
            <person name="Lu D."/>
            <person name="Skrede I."/>
            <person name="Drula E."/>
            <person name="Henrissat B."/>
            <person name="Morin E."/>
            <person name="Kohler A."/>
            <person name="Barry K."/>
            <person name="LaButti K."/>
            <person name="Morin E."/>
            <person name="Salamov A."/>
            <person name="Lipzen A."/>
            <person name="Mereny Z."/>
            <person name="Hegedus B."/>
            <person name="Baldrian P."/>
            <person name="Stursova M."/>
            <person name="Weitz H."/>
            <person name="Taylor A."/>
            <person name="Grigoriev I.V."/>
            <person name="Nagy L.G."/>
            <person name="Martin F."/>
            <person name="Kauserud H."/>
        </authorList>
    </citation>
    <scope>NUCLEOTIDE SEQUENCE</scope>
    <source>
        <strain evidence="3">CBHHK182m</strain>
    </source>
</reference>
<feature type="domain" description="DUF6535" evidence="2">
    <location>
        <begin position="17"/>
        <end position="192"/>
    </location>
</feature>
<evidence type="ECO:0000313" key="4">
    <source>
        <dbReference type="Proteomes" id="UP001215598"/>
    </source>
</evidence>
<keyword evidence="1" id="KW-0812">Transmembrane</keyword>
<dbReference type="Pfam" id="PF20153">
    <property type="entry name" value="DUF6535"/>
    <property type="match status" value="1"/>
</dbReference>
<feature type="transmembrane region" description="Helical" evidence="1">
    <location>
        <begin position="198"/>
        <end position="223"/>
    </location>
</feature>
<dbReference type="InterPro" id="IPR045338">
    <property type="entry name" value="DUF6535"/>
</dbReference>
<accession>A0AAD7N8A0</accession>
<feature type="transmembrane region" description="Helical" evidence="1">
    <location>
        <begin position="171"/>
        <end position="191"/>
    </location>
</feature>
<proteinExistence type="predicted"/>
<dbReference type="Proteomes" id="UP001215598">
    <property type="component" value="Unassembled WGS sequence"/>
</dbReference>
<evidence type="ECO:0000256" key="1">
    <source>
        <dbReference type="SAM" id="Phobius"/>
    </source>
</evidence>
<keyword evidence="1" id="KW-0472">Membrane</keyword>
<keyword evidence="4" id="KW-1185">Reference proteome</keyword>
<comment type="caution">
    <text evidence="3">The sequence shown here is derived from an EMBL/GenBank/DDBJ whole genome shotgun (WGS) entry which is preliminary data.</text>
</comment>
<protein>
    <recommendedName>
        <fullName evidence="2">DUF6535 domain-containing protein</fullName>
    </recommendedName>
</protein>
<gene>
    <name evidence="3" type="ORF">B0H16DRAFT_902460</name>
</gene>
<organism evidence="3 4">
    <name type="scientific">Mycena metata</name>
    <dbReference type="NCBI Taxonomy" id="1033252"/>
    <lineage>
        <taxon>Eukaryota</taxon>
        <taxon>Fungi</taxon>
        <taxon>Dikarya</taxon>
        <taxon>Basidiomycota</taxon>
        <taxon>Agaricomycotina</taxon>
        <taxon>Agaricomycetes</taxon>
        <taxon>Agaricomycetidae</taxon>
        <taxon>Agaricales</taxon>
        <taxon>Marasmiineae</taxon>
        <taxon>Mycenaceae</taxon>
        <taxon>Mycena</taxon>
    </lineage>
</organism>
<dbReference type="EMBL" id="JARKIB010000072">
    <property type="protein sequence ID" value="KAJ7748687.1"/>
    <property type="molecule type" value="Genomic_DNA"/>
</dbReference>
<evidence type="ECO:0000259" key="2">
    <source>
        <dbReference type="Pfam" id="PF20153"/>
    </source>
</evidence>
<keyword evidence="1" id="KW-1133">Transmembrane helix</keyword>
<name>A0AAD7N8A0_9AGAR</name>
<evidence type="ECO:0000313" key="3">
    <source>
        <dbReference type="EMBL" id="KAJ7748687.1"/>
    </source>
</evidence>
<sequence length="907" mass="101642">MDSTPHGSNEASSAKLWSVYIAEAEKYDKALVESWRSDMDGLLIFAGLFSGSLTAFLIESYRSLTPDPASTAVLILSHLSHQIAGNSNGTVLVNPSAPFVPPASALICNTLWFLSLGLSLSCALVATLLEQWARNFLHRAELSSAPVIRARMFSFLYYGLKRFNMHTVVEIVPLLLHAALICFFGGLIAFLAPINRQIMFLSAALFGVLVACYLLITILPLLALDCPYHTPLSGALWRLTALLRISWGVVRYRFADQRNDASAFRTMIAAISHLAMEDSAERGNRDHRALIWTLNSLADENELEPLVESIPDLLWGPRGRRYLHDETILRLVVTPDVDLSGRIEGLLLSCDSGLLSHEAVARRQTMCFKALWCIASLTEPLPSQDPSDGMFDLSLTGRVPFSENSAINHYAVSTRALTRWNNFCSIQIRVLETLRYIRLCQDTIRTGQVPDLKPALTCIDRLQMQESFFVPYWQIEGLADAKENIPAGAQATSLWLQKLFYCLQSFHHDIPHLIFFDYLEQATNLDRLPYAYHETLNIFRFPDRPLSSLVRSRLEWIIKEIVDRHLDSLHGNAAGHWIDEILALLASFWVITEGDRPTVSVPNALLQYMRQRNSYDALSQLVVSIDCNSVWSCIITNVITDSWAATPELNSSLIALWHLCELTLKSSHKGFPHPGILDSVLSCAVALETPSSSVVALLKATLLDALTPSKNIGLSIEQQELWQRLIPKIFPPDATLSDMGPELNHHDWYRLRDTLEIRTREGYVGVLTEFMESFAIAGSLPYNAAETLALLDPPFIPASPRKIRVQNHMQIRFADGVHSVFSMPRENTKILEAVADLQVFNVKIGEDTQDDTYMWLNDSTACKVICESLDQYLAASSQLPSSYSPSFIRKLHGIVEKLERTSRGVYL</sequence>
<feature type="transmembrane region" description="Helical" evidence="1">
    <location>
        <begin position="41"/>
        <end position="58"/>
    </location>
</feature>
<dbReference type="AlphaFoldDB" id="A0AAD7N8A0"/>